<comment type="caution">
    <text evidence="1">The sequence shown here is derived from an EMBL/GenBank/DDBJ whole genome shotgun (WGS) entry which is preliminary data.</text>
</comment>
<organism evidence="1 2">
    <name type="scientific">Hymenochirus boettgeri</name>
    <name type="common">Congo dwarf clawed frog</name>
    <dbReference type="NCBI Taxonomy" id="247094"/>
    <lineage>
        <taxon>Eukaryota</taxon>
        <taxon>Metazoa</taxon>
        <taxon>Chordata</taxon>
        <taxon>Craniata</taxon>
        <taxon>Vertebrata</taxon>
        <taxon>Euteleostomi</taxon>
        <taxon>Amphibia</taxon>
        <taxon>Batrachia</taxon>
        <taxon>Anura</taxon>
        <taxon>Pipoidea</taxon>
        <taxon>Pipidae</taxon>
        <taxon>Pipinae</taxon>
        <taxon>Hymenochirus</taxon>
    </lineage>
</organism>
<reference evidence="1" key="1">
    <citation type="thesis" date="2020" institute="ProQuest LLC" country="789 East Eisenhower Parkway, Ann Arbor, MI, USA">
        <title>Comparative Genomics and Chromosome Evolution.</title>
        <authorList>
            <person name="Mudd A.B."/>
        </authorList>
    </citation>
    <scope>NUCLEOTIDE SEQUENCE</scope>
    <source>
        <strain evidence="1">Female2</strain>
        <tissue evidence="1">Blood</tissue>
    </source>
</reference>
<protein>
    <submittedName>
        <fullName evidence="1">Uncharacterized protein</fullName>
    </submittedName>
</protein>
<proteinExistence type="predicted"/>
<dbReference type="EMBL" id="JAACNH010000002">
    <property type="protein sequence ID" value="KAG8452846.1"/>
    <property type="molecule type" value="Genomic_DNA"/>
</dbReference>
<name>A0A8T2KEP9_9PIPI</name>
<accession>A0A8T2KEP9</accession>
<dbReference type="EMBL" id="JAACNH010000002">
    <property type="protein sequence ID" value="KAG8452844.1"/>
    <property type="molecule type" value="Genomic_DNA"/>
</dbReference>
<evidence type="ECO:0000313" key="1">
    <source>
        <dbReference type="EMBL" id="KAG8452846.1"/>
    </source>
</evidence>
<feature type="non-terminal residue" evidence="1">
    <location>
        <position position="1"/>
    </location>
</feature>
<keyword evidence="2" id="KW-1185">Reference proteome</keyword>
<dbReference type="AlphaFoldDB" id="A0A8T2KEP9"/>
<dbReference type="EMBL" id="JAACNH010000002">
    <property type="protein sequence ID" value="KAG8452845.1"/>
    <property type="molecule type" value="Genomic_DNA"/>
</dbReference>
<gene>
    <name evidence="1" type="ORF">GDO86_004582</name>
</gene>
<sequence length="107" mass="12725">QEHGVWWHSSVRHREDVRHVAEWGYYQLARQNVTFQGWLKLNSTANLCRLCTRKLHMDCFHEAQGVVAIKLNTQIAHISGSLLYLKHMKFLHRILHSSLIYRYSNQL</sequence>
<dbReference type="Proteomes" id="UP000812440">
    <property type="component" value="Chromosome 2"/>
</dbReference>
<evidence type="ECO:0000313" key="2">
    <source>
        <dbReference type="Proteomes" id="UP000812440"/>
    </source>
</evidence>